<dbReference type="Proteomes" id="UP000499080">
    <property type="component" value="Unassembled WGS sequence"/>
</dbReference>
<dbReference type="AlphaFoldDB" id="A0A4Y2PJ08"/>
<keyword evidence="2" id="KW-1185">Reference proteome</keyword>
<comment type="caution">
    <text evidence="1">The sequence shown here is derived from an EMBL/GenBank/DDBJ whole genome shotgun (WGS) entry which is preliminary data.</text>
</comment>
<evidence type="ECO:0000313" key="1">
    <source>
        <dbReference type="EMBL" id="GBN50923.1"/>
    </source>
</evidence>
<organism evidence="1 2">
    <name type="scientific">Araneus ventricosus</name>
    <name type="common">Orbweaver spider</name>
    <name type="synonym">Epeira ventricosa</name>
    <dbReference type="NCBI Taxonomy" id="182803"/>
    <lineage>
        <taxon>Eukaryota</taxon>
        <taxon>Metazoa</taxon>
        <taxon>Ecdysozoa</taxon>
        <taxon>Arthropoda</taxon>
        <taxon>Chelicerata</taxon>
        <taxon>Arachnida</taxon>
        <taxon>Araneae</taxon>
        <taxon>Araneomorphae</taxon>
        <taxon>Entelegynae</taxon>
        <taxon>Araneoidea</taxon>
        <taxon>Araneidae</taxon>
        <taxon>Araneus</taxon>
    </lineage>
</organism>
<sequence>MNSRRFPSPRKPLWKLRITTQTPSLTLARPKIRLARIEPTKPAGAGVVVRVIMYIATFYNSAPPPNQSGSPVSTQPAQLLSWHQARGHGAAFCNYRRDCQEDSMKYHFQLMEAWEDKAGDRKKMGLPTALVV</sequence>
<name>A0A4Y2PJ08_ARAVE</name>
<protein>
    <submittedName>
        <fullName evidence="1">Uncharacterized protein</fullName>
    </submittedName>
</protein>
<reference evidence="1 2" key="1">
    <citation type="journal article" date="2019" name="Sci. Rep.">
        <title>Orb-weaving spider Araneus ventricosus genome elucidates the spidroin gene catalogue.</title>
        <authorList>
            <person name="Kono N."/>
            <person name="Nakamura H."/>
            <person name="Ohtoshi R."/>
            <person name="Moran D.A.P."/>
            <person name="Shinohara A."/>
            <person name="Yoshida Y."/>
            <person name="Fujiwara M."/>
            <person name="Mori M."/>
            <person name="Tomita M."/>
            <person name="Arakawa K."/>
        </authorList>
    </citation>
    <scope>NUCLEOTIDE SEQUENCE [LARGE SCALE GENOMIC DNA]</scope>
</reference>
<gene>
    <name evidence="1" type="ORF">AVEN_137800_1</name>
</gene>
<proteinExistence type="predicted"/>
<dbReference type="EMBL" id="BGPR01011359">
    <property type="protein sequence ID" value="GBN50923.1"/>
    <property type="molecule type" value="Genomic_DNA"/>
</dbReference>
<evidence type="ECO:0000313" key="2">
    <source>
        <dbReference type="Proteomes" id="UP000499080"/>
    </source>
</evidence>
<accession>A0A4Y2PJ08</accession>